<dbReference type="EMBL" id="BARS01039022">
    <property type="protein sequence ID" value="GAG14921.1"/>
    <property type="molecule type" value="Genomic_DNA"/>
</dbReference>
<gene>
    <name evidence="1" type="ORF">S01H1_59643</name>
</gene>
<reference evidence="1" key="1">
    <citation type="journal article" date="2014" name="Front. Microbiol.">
        <title>High frequency of phylogenetically diverse reductive dehalogenase-homologous genes in deep subseafloor sedimentary metagenomes.</title>
        <authorList>
            <person name="Kawai M."/>
            <person name="Futagami T."/>
            <person name="Toyoda A."/>
            <person name="Takaki Y."/>
            <person name="Nishi S."/>
            <person name="Hori S."/>
            <person name="Arai W."/>
            <person name="Tsubouchi T."/>
            <person name="Morono Y."/>
            <person name="Uchiyama I."/>
            <person name="Ito T."/>
            <person name="Fujiyama A."/>
            <person name="Inagaki F."/>
            <person name="Takami H."/>
        </authorList>
    </citation>
    <scope>NUCLEOTIDE SEQUENCE</scope>
    <source>
        <strain evidence="1">Expedition CK06-06</strain>
    </source>
</reference>
<proteinExistence type="predicted"/>
<evidence type="ECO:0000313" key="1">
    <source>
        <dbReference type="EMBL" id="GAG14921.1"/>
    </source>
</evidence>
<sequence>VVYYLTSMPQYKDEFLNGESKEKFFSGLQLLSKEQAVAFHTPRRKTRKFY</sequence>
<accession>X0WQG9</accession>
<name>X0WQG9_9ZZZZ</name>
<dbReference type="AlphaFoldDB" id="X0WQG9"/>
<comment type="caution">
    <text evidence="1">The sequence shown here is derived from an EMBL/GenBank/DDBJ whole genome shotgun (WGS) entry which is preliminary data.</text>
</comment>
<organism evidence="1">
    <name type="scientific">marine sediment metagenome</name>
    <dbReference type="NCBI Taxonomy" id="412755"/>
    <lineage>
        <taxon>unclassified sequences</taxon>
        <taxon>metagenomes</taxon>
        <taxon>ecological metagenomes</taxon>
    </lineage>
</organism>
<feature type="non-terminal residue" evidence="1">
    <location>
        <position position="1"/>
    </location>
</feature>
<protein>
    <submittedName>
        <fullName evidence="1">Uncharacterized protein</fullName>
    </submittedName>
</protein>